<dbReference type="Pfam" id="PF08669">
    <property type="entry name" value="GCV_T_C"/>
    <property type="match status" value="1"/>
</dbReference>
<dbReference type="InterPro" id="IPR023753">
    <property type="entry name" value="FAD/NAD-binding_dom"/>
</dbReference>
<evidence type="ECO:0000313" key="8">
    <source>
        <dbReference type="Proteomes" id="UP000291613"/>
    </source>
</evidence>
<dbReference type="Gene3D" id="3.10.20.440">
    <property type="entry name" value="2Fe-2S iron-sulphur cluster binding domain, sarcosine oxidase, alpha subunit, N-terminal domain"/>
    <property type="match status" value="1"/>
</dbReference>
<dbReference type="OrthoDB" id="5287468at2"/>
<keyword evidence="8" id="KW-1185">Reference proteome</keyword>
<dbReference type="NCBIfam" id="TIGR01372">
    <property type="entry name" value="soxA"/>
    <property type="match status" value="1"/>
</dbReference>
<evidence type="ECO:0000256" key="2">
    <source>
        <dbReference type="ARBA" id="ARBA00023002"/>
    </source>
</evidence>
<dbReference type="Pfam" id="PF17806">
    <property type="entry name" value="SO_alpha_A3"/>
    <property type="match status" value="1"/>
</dbReference>
<evidence type="ECO:0000259" key="6">
    <source>
        <dbReference type="Pfam" id="PF17806"/>
    </source>
</evidence>
<accession>A0A4V2JD72</accession>
<dbReference type="SUPFAM" id="SSF51905">
    <property type="entry name" value="FAD/NAD(P)-binding domain"/>
    <property type="match status" value="1"/>
</dbReference>
<dbReference type="GO" id="GO:0046653">
    <property type="term" value="P:tetrahydrofolate metabolic process"/>
    <property type="evidence" value="ECO:0007669"/>
    <property type="project" value="InterPro"/>
</dbReference>
<dbReference type="PIRSF" id="PIRSF037980">
    <property type="entry name" value="SoxA"/>
    <property type="match status" value="1"/>
</dbReference>
<evidence type="ECO:0000259" key="4">
    <source>
        <dbReference type="Pfam" id="PF07992"/>
    </source>
</evidence>
<dbReference type="AlphaFoldDB" id="A0A4V2JD72"/>
<proteinExistence type="inferred from homology"/>
<dbReference type="Gene3D" id="3.50.50.60">
    <property type="entry name" value="FAD/NAD(P)-binding domain"/>
    <property type="match status" value="2"/>
</dbReference>
<feature type="domain" description="SoxA A3" evidence="6">
    <location>
        <begin position="512"/>
        <end position="593"/>
    </location>
</feature>
<dbReference type="Gene3D" id="1.10.10.1100">
    <property type="entry name" value="BFD-like [2Fe-2S]-binding domain"/>
    <property type="match status" value="1"/>
</dbReference>
<feature type="domain" description="FAD/NAD(P)-binding" evidence="4">
    <location>
        <begin position="172"/>
        <end position="435"/>
    </location>
</feature>
<gene>
    <name evidence="7" type="ORF">EYR15_16455</name>
</gene>
<dbReference type="InterPro" id="IPR027266">
    <property type="entry name" value="TrmE/GcvT-like"/>
</dbReference>
<evidence type="ECO:0000259" key="3">
    <source>
        <dbReference type="Pfam" id="PF01571"/>
    </source>
</evidence>
<dbReference type="InterPro" id="IPR006222">
    <property type="entry name" value="GCVT_N"/>
</dbReference>
<protein>
    <submittedName>
        <fullName evidence="7">Sarcosine oxidase subunit alpha family protein</fullName>
    </submittedName>
</protein>
<dbReference type="InterPro" id="IPR042204">
    <property type="entry name" value="2Fe-2S-bd_N"/>
</dbReference>
<dbReference type="InterPro" id="IPR036188">
    <property type="entry name" value="FAD/NAD-bd_sf"/>
</dbReference>
<dbReference type="PRINTS" id="PR00411">
    <property type="entry name" value="PNDRDTASEI"/>
</dbReference>
<dbReference type="Pfam" id="PF07992">
    <property type="entry name" value="Pyr_redox_2"/>
    <property type="match status" value="1"/>
</dbReference>
<dbReference type="Proteomes" id="UP000291613">
    <property type="component" value="Unassembled WGS sequence"/>
</dbReference>
<evidence type="ECO:0000259" key="5">
    <source>
        <dbReference type="Pfam" id="PF08669"/>
    </source>
</evidence>
<keyword evidence="2" id="KW-0560">Oxidoreductase</keyword>
<evidence type="ECO:0000313" key="7">
    <source>
        <dbReference type="EMBL" id="TBN47330.1"/>
    </source>
</evidence>
<dbReference type="Gene3D" id="3.30.1360.120">
    <property type="entry name" value="Probable tRNA modification gtpase trme, domain 1"/>
    <property type="match status" value="1"/>
</dbReference>
<dbReference type="InterPro" id="IPR028896">
    <property type="entry name" value="GcvT/YgfZ/DmdA"/>
</dbReference>
<feature type="domain" description="GCVT N-terminal" evidence="3">
    <location>
        <begin position="610"/>
        <end position="881"/>
    </location>
</feature>
<dbReference type="GO" id="GO:0008115">
    <property type="term" value="F:sarcosine oxidase activity"/>
    <property type="evidence" value="ECO:0007669"/>
    <property type="project" value="InterPro"/>
</dbReference>
<dbReference type="EMBL" id="SIUB01000011">
    <property type="protein sequence ID" value="TBN47330.1"/>
    <property type="molecule type" value="Genomic_DNA"/>
</dbReference>
<dbReference type="InterPro" id="IPR041854">
    <property type="entry name" value="BFD-like_2Fe2S-bd_dom_sf"/>
</dbReference>
<dbReference type="InterPro" id="IPR041117">
    <property type="entry name" value="SoxA_A3"/>
</dbReference>
<dbReference type="InterPro" id="IPR006277">
    <property type="entry name" value="Sarcosine_oxidase_asu"/>
</dbReference>
<dbReference type="SUPFAM" id="SSF101790">
    <property type="entry name" value="Aminomethyltransferase beta-barrel domain"/>
    <property type="match status" value="1"/>
</dbReference>
<dbReference type="Pfam" id="PF01571">
    <property type="entry name" value="GCV_T"/>
    <property type="match status" value="1"/>
</dbReference>
<dbReference type="RefSeq" id="WP_131004666.1">
    <property type="nucleotide sequence ID" value="NZ_JBHSZR010000010.1"/>
</dbReference>
<dbReference type="PANTHER" id="PTHR43757:SF2">
    <property type="entry name" value="AMINOMETHYLTRANSFERASE, MITOCHONDRIAL"/>
    <property type="match status" value="1"/>
</dbReference>
<reference evidence="7 8" key="1">
    <citation type="submission" date="2019-02" db="EMBL/GenBank/DDBJ databases">
        <title>Hansschlegelia quercus sp. nov., a novel methylotrophic bacterium from buds of oak (Quercus robur L.).</title>
        <authorList>
            <person name="Agafonova N.V."/>
            <person name="Kaparullina E.N."/>
            <person name="Grouzdev D.S."/>
            <person name="Doronina N.V."/>
        </authorList>
    </citation>
    <scope>NUCLEOTIDE SEQUENCE [LARGE SCALE GENOMIC DNA]</scope>
    <source>
        <strain evidence="7 8">Dub</strain>
    </source>
</reference>
<comment type="caution">
    <text evidence="7">The sequence shown here is derived from an EMBL/GenBank/DDBJ whole genome shotgun (WGS) entry which is preliminary data.</text>
</comment>
<dbReference type="SUPFAM" id="SSF103025">
    <property type="entry name" value="Folate-binding domain"/>
    <property type="match status" value="1"/>
</dbReference>
<evidence type="ECO:0000256" key="1">
    <source>
        <dbReference type="ARBA" id="ARBA00008609"/>
    </source>
</evidence>
<comment type="similarity">
    <text evidence="1">Belongs to the GcvT family.</text>
</comment>
<sequence length="994" mass="106599">MAQTYRLPTGGRIDRSKPIRFTFDGRTIEGFAGDTVASALLANGIHLTGRSFKYHRPRGILTHGSDEPSALLSVDRGPGRIDPNNRATVVEAREGLKAASQNRWPSLSFDVGAVNDLLSPVFVAGFYYKTFMWPRSFWDRVYEPVIRAAAGLGVAPQVPDADRYANRHAHCDVLVVGAGPAGLAAALAAAKTGKRVIVADEQPELGGSLLHETTTTIDGQSAEAWRAAAIAELDAQENVILLPRTTAFGYYNHNHIAMTERVTDHRADAPKTAPRERLWQVRAGEVVLATGAHERPLVFADNDRPGVMLAESVRVFVNRYGVLPGRKIVFATSAVSAYAAAADVKAAGVDVTLVDLRPEIECGAEVERLQALGVEVLTGHTVVGTKGRMRVEGLIVAPVTNGEIGARRVISCDCVGMSGGWTPAVHLFSQSRGKLAYDEGLDAFVPGASAQAERSAGAAKGLYDLMDCLASGFAAGAEAAGSTEVRTFSATPTPVGFKPVRALPTDANPAKVRAFVDFQNDVTAKDLKLAMREGFESIEHVKRYTTTGMATDQGKTSNMNALGIVSESLNRPLPSVGTTTFRPPYTPVTFGALVGPARDALFDPIRTTPIHDWAAEHGAKFENVALWRRAWFFPRPGEDQHAAVARECKAVRNGVGIFDASTLGKIEVVGPDAAEFMNRLYVNPWTKLGVGRCRYGLMLKEDGFILDDGVVARLADDRFHVTTTTGGAPRVLNHMEDYLQTEWPELNVFLTSTTEQWAVIAVQGPKAGETIQNLVSGIDLSNEAFPHMAVREGHICGTPCRLFRVSFTGDLGYEINVPSDYGRAVWEAVMEAGAPFGITPYGTETMHVLRAEKGYIIVGQETDGTVTPDDVGLAGMIAKAKPDFVGKRSLARPDLVASGRKQLVGLETADPGEVLDEGAQIVADPDQPIPMKMLGHVTSSYHSANCGRSIALALVEGGRALSGKTLHVTTPTGFTTVTVREPVFFDAEGGRINA</sequence>
<dbReference type="PRINTS" id="PR00368">
    <property type="entry name" value="FADPNR"/>
</dbReference>
<dbReference type="PANTHER" id="PTHR43757">
    <property type="entry name" value="AMINOMETHYLTRANSFERASE"/>
    <property type="match status" value="1"/>
</dbReference>
<dbReference type="Pfam" id="PF13510">
    <property type="entry name" value="Fer2_4"/>
    <property type="match status" value="1"/>
</dbReference>
<feature type="domain" description="Aminomethyltransferase C-terminal" evidence="5">
    <location>
        <begin position="901"/>
        <end position="986"/>
    </location>
</feature>
<organism evidence="7 8">
    <name type="scientific">Hansschlegelia quercus</name>
    <dbReference type="NCBI Taxonomy" id="2528245"/>
    <lineage>
        <taxon>Bacteria</taxon>
        <taxon>Pseudomonadati</taxon>
        <taxon>Pseudomonadota</taxon>
        <taxon>Alphaproteobacteria</taxon>
        <taxon>Hyphomicrobiales</taxon>
        <taxon>Methylopilaceae</taxon>
        <taxon>Hansschlegelia</taxon>
    </lineage>
</organism>
<name>A0A4V2JD72_9HYPH</name>
<dbReference type="InterPro" id="IPR029043">
    <property type="entry name" value="GcvT/YgfZ_C"/>
</dbReference>
<dbReference type="InterPro" id="IPR013977">
    <property type="entry name" value="GcvT_C"/>
</dbReference>